<feature type="transmembrane region" description="Helical" evidence="1">
    <location>
        <begin position="6"/>
        <end position="23"/>
    </location>
</feature>
<protein>
    <submittedName>
        <fullName evidence="2">Uncharacterized protein</fullName>
    </submittedName>
</protein>
<dbReference type="Gene3D" id="1.20.1640.10">
    <property type="entry name" value="Multidrug efflux transporter AcrB transmembrane domain"/>
    <property type="match status" value="2"/>
</dbReference>
<feature type="transmembrane region" description="Helical" evidence="1">
    <location>
        <begin position="35"/>
        <end position="56"/>
    </location>
</feature>
<evidence type="ECO:0000313" key="2">
    <source>
        <dbReference type="EMBL" id="GAF80159.1"/>
    </source>
</evidence>
<dbReference type="PANTHER" id="PTHR32063:SF19">
    <property type="entry name" value="CATION EFFLUX SYSTEM PROTEIN CUSA"/>
    <property type="match status" value="1"/>
</dbReference>
<dbReference type="EMBL" id="BARS01004563">
    <property type="protein sequence ID" value="GAF80159.1"/>
    <property type="molecule type" value="Genomic_DNA"/>
</dbReference>
<dbReference type="GO" id="GO:0042910">
    <property type="term" value="F:xenobiotic transmembrane transporter activity"/>
    <property type="evidence" value="ECO:0007669"/>
    <property type="project" value="TreeGrafter"/>
</dbReference>
<sequence length="416" mass="46386">MAAITVKWYLGVIIALVGAYYLIESRIPQNIRNVVPFLTSVTAILFVTVVLSNHWVPMGPEQGVVRNLIFVVLMIGGLLVLFQVFMRFYERLLALCLAHKTIFMSIPLAILLLGGMTWLGFDSFFGWLPDMIRTSRIVSPIANRFPGLGKEFMPPLDEGSYLYMPTTMPHASIGEALDVLQKQDMAFRSIPEIESVVGKLGRAETPLDPAPVSMIETVINYKSRYIVDKSGQRMTFKFDEDKTDLFRDPDGVPLPAPDGQPYYVQGLYIRDDSGRLIPDRKGKPFRLWRPALDLDLESDQVPDFDSDLNSGRKAWKGIQKPDDIWDTIVKAGKIPGTTSAPKLQPIAARIVMLQSGMRAPMGIKVKGPSLEAIEKVGLQLEQFLKNIPAVEPSAVIADRIVGKPYLEIDIDRKAIA</sequence>
<organism evidence="2">
    <name type="scientific">marine sediment metagenome</name>
    <dbReference type="NCBI Taxonomy" id="412755"/>
    <lineage>
        <taxon>unclassified sequences</taxon>
        <taxon>metagenomes</taxon>
        <taxon>ecological metagenomes</taxon>
    </lineage>
</organism>
<comment type="caution">
    <text evidence="2">The sequence shown here is derived from an EMBL/GenBank/DDBJ whole genome shotgun (WGS) entry which is preliminary data.</text>
</comment>
<reference evidence="2" key="1">
    <citation type="journal article" date="2014" name="Front. Microbiol.">
        <title>High frequency of phylogenetically diverse reductive dehalogenase-homologous genes in deep subseafloor sedimentary metagenomes.</title>
        <authorList>
            <person name="Kawai M."/>
            <person name="Futagami T."/>
            <person name="Toyoda A."/>
            <person name="Takaki Y."/>
            <person name="Nishi S."/>
            <person name="Hori S."/>
            <person name="Arai W."/>
            <person name="Tsubouchi T."/>
            <person name="Morono Y."/>
            <person name="Uchiyama I."/>
            <person name="Ito T."/>
            <person name="Fujiyama A."/>
            <person name="Inagaki F."/>
            <person name="Takami H."/>
        </authorList>
    </citation>
    <scope>NUCLEOTIDE SEQUENCE</scope>
    <source>
        <strain evidence="2">Expedition CK06-06</strain>
    </source>
</reference>
<feature type="non-terminal residue" evidence="2">
    <location>
        <position position="416"/>
    </location>
</feature>
<name>X0SGL5_9ZZZZ</name>
<keyword evidence="1" id="KW-0812">Transmembrane</keyword>
<proteinExistence type="predicted"/>
<evidence type="ECO:0000256" key="1">
    <source>
        <dbReference type="SAM" id="Phobius"/>
    </source>
</evidence>
<dbReference type="InterPro" id="IPR001036">
    <property type="entry name" value="Acrflvin-R"/>
</dbReference>
<dbReference type="GO" id="GO:0005886">
    <property type="term" value="C:plasma membrane"/>
    <property type="evidence" value="ECO:0007669"/>
    <property type="project" value="TreeGrafter"/>
</dbReference>
<feature type="transmembrane region" description="Helical" evidence="1">
    <location>
        <begin position="101"/>
        <end position="121"/>
    </location>
</feature>
<dbReference type="PANTHER" id="PTHR32063">
    <property type="match status" value="1"/>
</dbReference>
<dbReference type="AlphaFoldDB" id="X0SGL5"/>
<feature type="transmembrane region" description="Helical" evidence="1">
    <location>
        <begin position="68"/>
        <end position="89"/>
    </location>
</feature>
<keyword evidence="1" id="KW-1133">Transmembrane helix</keyword>
<gene>
    <name evidence="2" type="ORF">S01H1_08921</name>
</gene>
<accession>X0SGL5</accession>
<keyword evidence="1" id="KW-0472">Membrane</keyword>
<dbReference type="Gene3D" id="3.30.70.1430">
    <property type="entry name" value="Multidrug efflux transporter AcrB pore domain"/>
    <property type="match status" value="1"/>
</dbReference>